<sequence length="86" mass="8994">MSSAKSADGAATKGRPSGHRGWVVCDPAGYPYAWYRSDQATEPATAMALLEPDPLLRQQMTDAGWSVRVGSGVDLALGAELTKATA</sequence>
<feature type="region of interest" description="Disordered" evidence="1">
    <location>
        <begin position="1"/>
        <end position="20"/>
    </location>
</feature>
<accession>A0A024K6I9</accession>
<dbReference type="RefSeq" id="WP_084954305.1">
    <property type="nucleotide sequence ID" value="NZ_HG964447.1"/>
</dbReference>
<dbReference type="Proteomes" id="UP000028880">
    <property type="component" value="Unassembled WGS sequence"/>
</dbReference>
<dbReference type="OrthoDB" id="4730832at2"/>
<dbReference type="HOGENOM" id="CLU_2494628_0_0_11"/>
<dbReference type="AlphaFoldDB" id="A0A024K6I9"/>
<reference evidence="2" key="1">
    <citation type="journal article" date="2014" name="Genome Announc.">
        <title>Draft Genome Sequence of Mycobacterium triplex DSM 44626.</title>
        <authorList>
            <person name="Sassi M."/>
            <person name="Croce O."/>
            <person name="Robert C."/>
            <person name="Raoult D."/>
            <person name="Drancourt M."/>
        </authorList>
    </citation>
    <scope>NUCLEOTIDE SEQUENCE [LARGE SCALE GENOMIC DNA]</scope>
    <source>
        <strain evidence="2">DSM 44626</strain>
    </source>
</reference>
<protein>
    <submittedName>
        <fullName evidence="2">Uncharacterized protein</fullName>
    </submittedName>
</protein>
<reference evidence="2" key="2">
    <citation type="submission" date="2014-04" db="EMBL/GenBank/DDBJ databases">
        <authorList>
            <person name="Xu Y.W."/>
            <person name="Yang Q."/>
        </authorList>
    </citation>
    <scope>NUCLEOTIDE SEQUENCE</scope>
    <source>
        <strain evidence="2">DSM 44626</strain>
    </source>
</reference>
<dbReference type="EMBL" id="HG964447">
    <property type="protein sequence ID" value="CDO91177.1"/>
    <property type="molecule type" value="Genomic_DNA"/>
</dbReference>
<evidence type="ECO:0000256" key="1">
    <source>
        <dbReference type="SAM" id="MobiDB-lite"/>
    </source>
</evidence>
<organism evidence="2">
    <name type="scientific">Mycobacterium triplex</name>
    <dbReference type="NCBI Taxonomy" id="47839"/>
    <lineage>
        <taxon>Bacteria</taxon>
        <taxon>Bacillati</taxon>
        <taxon>Actinomycetota</taxon>
        <taxon>Actinomycetes</taxon>
        <taxon>Mycobacteriales</taxon>
        <taxon>Mycobacteriaceae</taxon>
        <taxon>Mycobacterium</taxon>
        <taxon>Mycobacterium simiae complex</taxon>
    </lineage>
</organism>
<proteinExistence type="predicted"/>
<gene>
    <name evidence="2" type="ORF">BN973_05584</name>
</gene>
<name>A0A024K6I9_9MYCO</name>
<evidence type="ECO:0000313" key="2">
    <source>
        <dbReference type="EMBL" id="CDO91177.1"/>
    </source>
</evidence>